<feature type="signal peptide" evidence="1">
    <location>
        <begin position="1"/>
        <end position="27"/>
    </location>
</feature>
<sequence length="111" mass="11850">MKKLLNAAAVLMATAGLVSVTAQPAQAATGFCTVPWSGCETGAVPAGDGVIWINITTPAGTLCDWRVRDTNNWAIVKTRATAQWAERITGVYSWYRLELTNCRTGSTGTIM</sequence>
<evidence type="ECO:0008006" key="4">
    <source>
        <dbReference type="Google" id="ProtNLM"/>
    </source>
</evidence>
<feature type="chain" id="PRO_5011589335" description="Secreted protein" evidence="1">
    <location>
        <begin position="28"/>
        <end position="111"/>
    </location>
</feature>
<organism evidence="2 3">
    <name type="scientific">Actinoplanes philippinensis</name>
    <dbReference type="NCBI Taxonomy" id="35752"/>
    <lineage>
        <taxon>Bacteria</taxon>
        <taxon>Bacillati</taxon>
        <taxon>Actinomycetota</taxon>
        <taxon>Actinomycetes</taxon>
        <taxon>Micromonosporales</taxon>
        <taxon>Micromonosporaceae</taxon>
        <taxon>Actinoplanes</taxon>
    </lineage>
</organism>
<reference evidence="2 3" key="1">
    <citation type="submission" date="2016-10" db="EMBL/GenBank/DDBJ databases">
        <authorList>
            <person name="de Groot N.N."/>
        </authorList>
    </citation>
    <scope>NUCLEOTIDE SEQUENCE [LARGE SCALE GENOMIC DNA]</scope>
    <source>
        <strain evidence="2 3">DSM 43019</strain>
    </source>
</reference>
<gene>
    <name evidence="2" type="ORF">SAMN05421541_116170</name>
</gene>
<evidence type="ECO:0000313" key="2">
    <source>
        <dbReference type="EMBL" id="SFF65287.1"/>
    </source>
</evidence>
<accession>A0A1I2KJ56</accession>
<dbReference type="OrthoDB" id="9988781at2"/>
<dbReference type="RefSeq" id="WP_143134057.1">
    <property type="nucleotide sequence ID" value="NZ_BOMT01000086.1"/>
</dbReference>
<dbReference type="STRING" id="35752.SAMN05421541_116170"/>
<keyword evidence="1" id="KW-0732">Signal</keyword>
<dbReference type="Proteomes" id="UP000199645">
    <property type="component" value="Unassembled WGS sequence"/>
</dbReference>
<keyword evidence="3" id="KW-1185">Reference proteome</keyword>
<proteinExistence type="predicted"/>
<evidence type="ECO:0000256" key="1">
    <source>
        <dbReference type="SAM" id="SignalP"/>
    </source>
</evidence>
<dbReference type="AlphaFoldDB" id="A0A1I2KJ56"/>
<protein>
    <recommendedName>
        <fullName evidence="4">Secreted protein</fullName>
    </recommendedName>
</protein>
<dbReference type="EMBL" id="FONV01000016">
    <property type="protein sequence ID" value="SFF65287.1"/>
    <property type="molecule type" value="Genomic_DNA"/>
</dbReference>
<evidence type="ECO:0000313" key="3">
    <source>
        <dbReference type="Proteomes" id="UP000199645"/>
    </source>
</evidence>
<name>A0A1I2KJ56_9ACTN</name>